<proteinExistence type="predicted"/>
<evidence type="ECO:0008006" key="4">
    <source>
        <dbReference type="Google" id="ProtNLM"/>
    </source>
</evidence>
<protein>
    <recommendedName>
        <fullName evidence="4">Nickel uptake substrate-specific transmembrane region</fullName>
    </recommendedName>
</protein>
<evidence type="ECO:0000313" key="2">
    <source>
        <dbReference type="EMBL" id="QEH39148.1"/>
    </source>
</evidence>
<name>A0A5B9WES0_9BACT</name>
<feature type="compositionally biased region" description="Polar residues" evidence="1">
    <location>
        <begin position="128"/>
        <end position="138"/>
    </location>
</feature>
<keyword evidence="3" id="KW-1185">Reference proteome</keyword>
<dbReference type="RefSeq" id="WP_148598493.1">
    <property type="nucleotide sequence ID" value="NZ_CP042997.1"/>
</dbReference>
<gene>
    <name evidence="2" type="ORF">OJF2_77600</name>
</gene>
<feature type="region of interest" description="Disordered" evidence="1">
    <location>
        <begin position="116"/>
        <end position="144"/>
    </location>
</feature>
<reference evidence="2 3" key="1">
    <citation type="submission" date="2019-08" db="EMBL/GenBank/DDBJ databases">
        <title>Deep-cultivation of Planctomycetes and their phenomic and genomic characterization uncovers novel biology.</title>
        <authorList>
            <person name="Wiegand S."/>
            <person name="Jogler M."/>
            <person name="Boedeker C."/>
            <person name="Pinto D."/>
            <person name="Vollmers J."/>
            <person name="Rivas-Marin E."/>
            <person name="Kohn T."/>
            <person name="Peeters S.H."/>
            <person name="Heuer A."/>
            <person name="Rast P."/>
            <person name="Oberbeckmann S."/>
            <person name="Bunk B."/>
            <person name="Jeske O."/>
            <person name="Meyerdierks A."/>
            <person name="Storesund J.E."/>
            <person name="Kallscheuer N."/>
            <person name="Luecker S."/>
            <person name="Lage O.M."/>
            <person name="Pohl T."/>
            <person name="Merkel B.J."/>
            <person name="Hornburger P."/>
            <person name="Mueller R.-W."/>
            <person name="Bruemmer F."/>
            <person name="Labrenz M."/>
            <person name="Spormann A.M."/>
            <person name="Op den Camp H."/>
            <person name="Overmann J."/>
            <person name="Amann R."/>
            <person name="Jetten M.S.M."/>
            <person name="Mascher T."/>
            <person name="Medema M.H."/>
            <person name="Devos D.P."/>
            <person name="Kaster A.-K."/>
            <person name="Ovreas L."/>
            <person name="Rohde M."/>
            <person name="Galperin M.Y."/>
            <person name="Jogler C."/>
        </authorList>
    </citation>
    <scope>NUCLEOTIDE SEQUENCE [LARGE SCALE GENOMIC DNA]</scope>
    <source>
        <strain evidence="2 3">OJF2</strain>
    </source>
</reference>
<dbReference type="Proteomes" id="UP000324233">
    <property type="component" value="Chromosome"/>
</dbReference>
<evidence type="ECO:0000256" key="1">
    <source>
        <dbReference type="SAM" id="MobiDB-lite"/>
    </source>
</evidence>
<sequence>MMLALCGCGSGQQGPAIIPVSGKVLVDGKPAARARLSFQALGAADPSAPPTIATTEEDGTFRPTTINAHDGMPAGEYAVGVAWPAIKEDRGEEIEGADRLKGRYASPASSGLKAVVKEGGGELPPFELSTTRKATGTTREGHAR</sequence>
<accession>A0A5B9WES0</accession>
<organism evidence="2 3">
    <name type="scientific">Aquisphaera giovannonii</name>
    <dbReference type="NCBI Taxonomy" id="406548"/>
    <lineage>
        <taxon>Bacteria</taxon>
        <taxon>Pseudomonadati</taxon>
        <taxon>Planctomycetota</taxon>
        <taxon>Planctomycetia</taxon>
        <taxon>Isosphaerales</taxon>
        <taxon>Isosphaeraceae</taxon>
        <taxon>Aquisphaera</taxon>
    </lineage>
</organism>
<dbReference type="AlphaFoldDB" id="A0A5B9WES0"/>
<dbReference type="OrthoDB" id="285058at2"/>
<dbReference type="EMBL" id="CP042997">
    <property type="protein sequence ID" value="QEH39148.1"/>
    <property type="molecule type" value="Genomic_DNA"/>
</dbReference>
<dbReference type="KEGG" id="agv:OJF2_77600"/>
<evidence type="ECO:0000313" key="3">
    <source>
        <dbReference type="Proteomes" id="UP000324233"/>
    </source>
</evidence>